<name>A0AAE0KW66_9CHLO</name>
<keyword evidence="2" id="KW-1185">Reference proteome</keyword>
<sequence length="182" mass="19847">MSATARSHTAAARRSLSTIFDDAAARHATTPATPTVTAAPAAESAGAKFLDEIRRLAKESFDERAAKLVVKVYDDKNGRFTGVEKNASSVFARLVMALRDIFVTEEAAFSSLFDLEDATLPVRPEANKLLVSALKYIVAPVSPAADWMESSAESHPFDGKRVLLEIARYDFLYGTSFSCYLF</sequence>
<organism evidence="1 2">
    <name type="scientific">Cymbomonas tetramitiformis</name>
    <dbReference type="NCBI Taxonomy" id="36881"/>
    <lineage>
        <taxon>Eukaryota</taxon>
        <taxon>Viridiplantae</taxon>
        <taxon>Chlorophyta</taxon>
        <taxon>Pyramimonadophyceae</taxon>
        <taxon>Pyramimonadales</taxon>
        <taxon>Pyramimonadaceae</taxon>
        <taxon>Cymbomonas</taxon>
    </lineage>
</organism>
<protein>
    <submittedName>
        <fullName evidence="1">Uncharacterized protein</fullName>
    </submittedName>
</protein>
<dbReference type="EMBL" id="LGRX02015823">
    <property type="protein sequence ID" value="KAK3262982.1"/>
    <property type="molecule type" value="Genomic_DNA"/>
</dbReference>
<dbReference type="Proteomes" id="UP001190700">
    <property type="component" value="Unassembled WGS sequence"/>
</dbReference>
<reference evidence="1 2" key="1">
    <citation type="journal article" date="2015" name="Genome Biol. Evol.">
        <title>Comparative Genomics of a Bacterivorous Green Alga Reveals Evolutionary Causalities and Consequences of Phago-Mixotrophic Mode of Nutrition.</title>
        <authorList>
            <person name="Burns J.A."/>
            <person name="Paasch A."/>
            <person name="Narechania A."/>
            <person name="Kim E."/>
        </authorList>
    </citation>
    <scope>NUCLEOTIDE SEQUENCE [LARGE SCALE GENOMIC DNA]</scope>
    <source>
        <strain evidence="1 2">PLY_AMNH</strain>
    </source>
</reference>
<comment type="caution">
    <text evidence="1">The sequence shown here is derived from an EMBL/GenBank/DDBJ whole genome shotgun (WGS) entry which is preliminary data.</text>
</comment>
<gene>
    <name evidence="1" type="ORF">CYMTET_28192</name>
</gene>
<accession>A0AAE0KW66</accession>
<evidence type="ECO:0000313" key="1">
    <source>
        <dbReference type="EMBL" id="KAK3262982.1"/>
    </source>
</evidence>
<evidence type="ECO:0000313" key="2">
    <source>
        <dbReference type="Proteomes" id="UP001190700"/>
    </source>
</evidence>
<proteinExistence type="predicted"/>
<dbReference type="AlphaFoldDB" id="A0AAE0KW66"/>